<organism evidence="2 3">
    <name type="scientific">Amycolatopsis rifamycinica</name>
    <dbReference type="NCBI Taxonomy" id="287986"/>
    <lineage>
        <taxon>Bacteria</taxon>
        <taxon>Bacillati</taxon>
        <taxon>Actinomycetota</taxon>
        <taxon>Actinomycetes</taxon>
        <taxon>Pseudonocardiales</taxon>
        <taxon>Pseudonocardiaceae</taxon>
        <taxon>Amycolatopsis</taxon>
    </lineage>
</organism>
<dbReference type="Proteomes" id="UP000027345">
    <property type="component" value="Unassembled WGS sequence"/>
</dbReference>
<sequence length="92" mass="9883">MWKHRSAVLRGGAAGRLGRRGLPYLLLFQVVLPMLVPLVDLAALADDRSAALGYWLVFLLVQWCPGSSRSGSTASASGRCWRCRCSSSSTGS</sequence>
<keyword evidence="1" id="KW-0472">Membrane</keyword>
<dbReference type="EMBL" id="JMQI01000085">
    <property type="protein sequence ID" value="KDN16031.1"/>
    <property type="molecule type" value="Genomic_DNA"/>
</dbReference>
<dbReference type="eggNOG" id="COG1215">
    <property type="taxonomic scope" value="Bacteria"/>
</dbReference>
<proteinExistence type="predicted"/>
<evidence type="ECO:0000313" key="3">
    <source>
        <dbReference type="Proteomes" id="UP000027345"/>
    </source>
</evidence>
<dbReference type="AlphaFoldDB" id="A0A066TLN9"/>
<keyword evidence="3" id="KW-1185">Reference proteome</keyword>
<accession>A0A066TLN9</accession>
<reference evidence="2 3" key="1">
    <citation type="submission" date="2014-05" db="EMBL/GenBank/DDBJ databases">
        <title>Draft genome sequence of Amycolatopsis rifamycinica DSM 46095.</title>
        <authorList>
            <person name="Lal R."/>
            <person name="Saxena A."/>
            <person name="Kumari R."/>
            <person name="Mukherjee U."/>
            <person name="Singh P."/>
            <person name="Sangwan N."/>
            <person name="Mahato N.K."/>
        </authorList>
    </citation>
    <scope>NUCLEOTIDE SEQUENCE [LARGE SCALE GENOMIC DNA]</scope>
    <source>
        <strain evidence="2 3">DSM 46095</strain>
    </source>
</reference>
<name>A0A066TLN9_9PSEU</name>
<gene>
    <name evidence="2" type="ORF">DV20_43070</name>
</gene>
<feature type="transmembrane region" description="Helical" evidence="1">
    <location>
        <begin position="21"/>
        <end position="45"/>
    </location>
</feature>
<evidence type="ECO:0000256" key="1">
    <source>
        <dbReference type="SAM" id="Phobius"/>
    </source>
</evidence>
<protein>
    <submittedName>
        <fullName evidence="2">Uncharacterized protein</fullName>
    </submittedName>
</protein>
<keyword evidence="1" id="KW-0812">Transmembrane</keyword>
<comment type="caution">
    <text evidence="2">The sequence shown here is derived from an EMBL/GenBank/DDBJ whole genome shotgun (WGS) entry which is preliminary data.</text>
</comment>
<dbReference type="RefSeq" id="WP_051736370.1">
    <property type="nucleotide sequence ID" value="NZ_JMQI01000085.1"/>
</dbReference>
<dbReference type="STRING" id="287986.DV20_43070"/>
<evidence type="ECO:0000313" key="2">
    <source>
        <dbReference type="EMBL" id="KDN16031.1"/>
    </source>
</evidence>
<keyword evidence="1" id="KW-1133">Transmembrane helix</keyword>